<name>A0ABW5SGA8_9FLAO</name>
<comment type="caution">
    <text evidence="9">The sequence shown here is derived from an EMBL/GenBank/DDBJ whole genome shotgun (WGS) entry which is preliminary data.</text>
</comment>
<evidence type="ECO:0000259" key="7">
    <source>
        <dbReference type="Pfam" id="PF03772"/>
    </source>
</evidence>
<feature type="domain" description="ComEC/Rec2-related protein" evidence="7">
    <location>
        <begin position="228"/>
        <end position="490"/>
    </location>
</feature>
<feature type="domain" description="DUF4131" evidence="8">
    <location>
        <begin position="31"/>
        <end position="186"/>
    </location>
</feature>
<feature type="transmembrane region" description="Helical" evidence="6">
    <location>
        <begin position="328"/>
        <end position="347"/>
    </location>
</feature>
<feature type="transmembrane region" description="Helical" evidence="6">
    <location>
        <begin position="416"/>
        <end position="440"/>
    </location>
</feature>
<dbReference type="InterPro" id="IPR025405">
    <property type="entry name" value="DUF4131"/>
</dbReference>
<comment type="subcellular location">
    <subcellularLocation>
        <location evidence="1">Cell membrane</location>
        <topology evidence="1">Multi-pass membrane protein</topology>
    </subcellularLocation>
</comment>
<keyword evidence="10" id="KW-1185">Reference proteome</keyword>
<evidence type="ECO:0000313" key="9">
    <source>
        <dbReference type="EMBL" id="MFD2698415.1"/>
    </source>
</evidence>
<reference evidence="10" key="1">
    <citation type="journal article" date="2019" name="Int. J. Syst. Evol. Microbiol.">
        <title>The Global Catalogue of Microorganisms (GCM) 10K type strain sequencing project: providing services to taxonomists for standard genome sequencing and annotation.</title>
        <authorList>
            <consortium name="The Broad Institute Genomics Platform"/>
            <consortium name="The Broad Institute Genome Sequencing Center for Infectious Disease"/>
            <person name="Wu L."/>
            <person name="Ma J."/>
        </authorList>
    </citation>
    <scope>NUCLEOTIDE SEQUENCE [LARGE SCALE GENOMIC DNA]</scope>
    <source>
        <strain evidence="10">KCTC 42255</strain>
    </source>
</reference>
<feature type="transmembrane region" description="Helical" evidence="6">
    <location>
        <begin position="281"/>
        <end position="298"/>
    </location>
</feature>
<feature type="transmembrane region" description="Helical" evidence="6">
    <location>
        <begin position="475"/>
        <end position="496"/>
    </location>
</feature>
<dbReference type="RefSeq" id="WP_379047931.1">
    <property type="nucleotide sequence ID" value="NZ_JBHULZ010000041.1"/>
</dbReference>
<keyword evidence="3 6" id="KW-0812">Transmembrane</keyword>
<evidence type="ECO:0000256" key="4">
    <source>
        <dbReference type="ARBA" id="ARBA00022989"/>
    </source>
</evidence>
<feature type="transmembrane region" description="Helical" evidence="6">
    <location>
        <begin position="353"/>
        <end position="372"/>
    </location>
</feature>
<dbReference type="PANTHER" id="PTHR30619:SF1">
    <property type="entry name" value="RECOMBINATION PROTEIN 2"/>
    <property type="match status" value="1"/>
</dbReference>
<dbReference type="InterPro" id="IPR052159">
    <property type="entry name" value="Competence_DNA_uptake"/>
</dbReference>
<feature type="transmembrane region" description="Helical" evidence="6">
    <location>
        <begin position="7"/>
        <end position="25"/>
    </location>
</feature>
<feature type="transmembrane region" description="Helical" evidence="6">
    <location>
        <begin position="248"/>
        <end position="274"/>
    </location>
</feature>
<keyword evidence="2" id="KW-1003">Cell membrane</keyword>
<evidence type="ECO:0000256" key="3">
    <source>
        <dbReference type="ARBA" id="ARBA00022692"/>
    </source>
</evidence>
<evidence type="ECO:0000259" key="8">
    <source>
        <dbReference type="Pfam" id="PF13567"/>
    </source>
</evidence>
<evidence type="ECO:0000256" key="5">
    <source>
        <dbReference type="ARBA" id="ARBA00023136"/>
    </source>
</evidence>
<dbReference type="NCBIfam" id="TIGR00360">
    <property type="entry name" value="ComEC_N-term"/>
    <property type="match status" value="1"/>
</dbReference>
<feature type="transmembrane region" description="Helical" evidence="6">
    <location>
        <begin position="56"/>
        <end position="74"/>
    </location>
</feature>
<proteinExistence type="predicted"/>
<gene>
    <name evidence="9" type="ORF">ACFSQ0_10460</name>
</gene>
<dbReference type="EMBL" id="JBHULZ010000041">
    <property type="protein sequence ID" value="MFD2698415.1"/>
    <property type="molecule type" value="Genomic_DNA"/>
</dbReference>
<dbReference type="InterPro" id="IPR004477">
    <property type="entry name" value="ComEC_N"/>
</dbReference>
<protein>
    <submittedName>
        <fullName evidence="9">ComEC/Rec2 family competence protein</fullName>
    </submittedName>
</protein>
<sequence length="673" mass="78065">MKLLNTSFLWLFLAFVIGIFLGHNYTCNFDFAFSLLLATLFSWLIVFLYQKRSWLPLRIFSVTSLITFLVIGFFCVKLQKHYLYQEIKTQPNQLLHLNLKQELKGSISYRNYIAQIKNPTDFRQNNLVLLRVYLKDSTVNYQPGDAIITKTNLNPLKEPLFPEQFNYKKYLANKHVTRETRVASTEIIHHKNSNPTWVDQSEVIKKKITHQLKKTKLKPRHIAFINALVLGNKDLLERSTYQQFQKAGVVHILAVSGLHVGLIVLLLQGITYFLKYNEWTRAMRVLLIVIALWLYAWLVGFSPSITRAVTMFSFFILLTLNKRKTNGVTSLALSAMLLLFIDPWLVFDVGFQLSYFAVASILFFYPIIYNLFSKKTWLIRKAWALASVTLSAQIGVLPFTLYYFNQIPGLFLISNLLILPSLFLVLLSCIISILGSFYFIELEWIQGLTERIIDALMWVIESIAQQDAYYFDHVYFSESMLALSVLSFFSLIGFFYSSQKRIFGLFALSALIATQLVYIIDYQNAKQIRKAMILPYYKTSTLAIHNPNAMQIYTDSTVSTKVLDNYKTKYFINDIQQNKRLNRALEIDGISVLRIDSDLYAEPSKTPVDVLWLSHSPRINLERVIRLVQPKTIVADQSNYKSYVTRWQRTALKEKIPFFDSAKKGTFYIMSKP</sequence>
<feature type="transmembrane region" description="Helical" evidence="6">
    <location>
        <begin position="384"/>
        <end position="404"/>
    </location>
</feature>
<evidence type="ECO:0000313" key="10">
    <source>
        <dbReference type="Proteomes" id="UP001597357"/>
    </source>
</evidence>
<keyword evidence="4 6" id="KW-1133">Transmembrane helix</keyword>
<evidence type="ECO:0000256" key="2">
    <source>
        <dbReference type="ARBA" id="ARBA00022475"/>
    </source>
</evidence>
<feature type="transmembrane region" description="Helical" evidence="6">
    <location>
        <begin position="502"/>
        <end position="520"/>
    </location>
</feature>
<accession>A0ABW5SGA8</accession>
<keyword evidence="5 6" id="KW-0472">Membrane</keyword>
<dbReference type="Pfam" id="PF03772">
    <property type="entry name" value="Competence"/>
    <property type="match status" value="1"/>
</dbReference>
<organism evidence="9 10">
    <name type="scientific">Mesonia sediminis</name>
    <dbReference type="NCBI Taxonomy" id="1703946"/>
    <lineage>
        <taxon>Bacteria</taxon>
        <taxon>Pseudomonadati</taxon>
        <taxon>Bacteroidota</taxon>
        <taxon>Flavobacteriia</taxon>
        <taxon>Flavobacteriales</taxon>
        <taxon>Flavobacteriaceae</taxon>
        <taxon>Mesonia</taxon>
    </lineage>
</organism>
<dbReference type="Proteomes" id="UP001597357">
    <property type="component" value="Unassembled WGS sequence"/>
</dbReference>
<dbReference type="PANTHER" id="PTHR30619">
    <property type="entry name" value="DNA INTERNALIZATION/COMPETENCE PROTEIN COMEC/REC2"/>
    <property type="match status" value="1"/>
</dbReference>
<evidence type="ECO:0000256" key="1">
    <source>
        <dbReference type="ARBA" id="ARBA00004651"/>
    </source>
</evidence>
<feature type="transmembrane region" description="Helical" evidence="6">
    <location>
        <begin position="31"/>
        <end position="49"/>
    </location>
</feature>
<dbReference type="Pfam" id="PF13567">
    <property type="entry name" value="DUF4131"/>
    <property type="match status" value="1"/>
</dbReference>
<evidence type="ECO:0000256" key="6">
    <source>
        <dbReference type="SAM" id="Phobius"/>
    </source>
</evidence>